<feature type="region of interest" description="Disordered" evidence="1">
    <location>
        <begin position="64"/>
        <end position="84"/>
    </location>
</feature>
<accession>A0A2K3NWG5</accession>
<feature type="compositionally biased region" description="Basic and acidic residues" evidence="1">
    <location>
        <begin position="556"/>
        <end position="570"/>
    </location>
</feature>
<protein>
    <recommendedName>
        <fullName evidence="6">DUF4378 domain-containing protein</fullName>
    </recommendedName>
</protein>
<comment type="caution">
    <text evidence="4">The sequence shown here is derived from an EMBL/GenBank/DDBJ whole genome shotgun (WGS) entry which is preliminary data.</text>
</comment>
<dbReference type="Pfam" id="PF14383">
    <property type="entry name" value="VARLMGL"/>
    <property type="match status" value="1"/>
</dbReference>
<feature type="compositionally biased region" description="Polar residues" evidence="1">
    <location>
        <begin position="356"/>
        <end position="366"/>
    </location>
</feature>
<proteinExistence type="predicted"/>
<feature type="compositionally biased region" description="Low complexity" evidence="1">
    <location>
        <begin position="71"/>
        <end position="84"/>
    </location>
</feature>
<dbReference type="AlphaFoldDB" id="A0A2K3NWG5"/>
<feature type="region of interest" description="Disordered" evidence="1">
    <location>
        <begin position="416"/>
        <end position="446"/>
    </location>
</feature>
<feature type="domain" description="DUF3741" evidence="3">
    <location>
        <begin position="272"/>
        <end position="291"/>
    </location>
</feature>
<dbReference type="PANTHER" id="PTHR31680:SF15">
    <property type="entry name" value="PROTEIN LONGIFOLIA 2"/>
    <property type="match status" value="1"/>
</dbReference>
<dbReference type="InterPro" id="IPR025486">
    <property type="entry name" value="DUF4378"/>
</dbReference>
<dbReference type="InterPro" id="IPR033334">
    <property type="entry name" value="LNG1/2"/>
</dbReference>
<feature type="domain" description="DUF4378" evidence="2">
    <location>
        <begin position="734"/>
        <end position="898"/>
    </location>
</feature>
<evidence type="ECO:0000259" key="3">
    <source>
        <dbReference type="Pfam" id="PF14383"/>
    </source>
</evidence>
<feature type="region of interest" description="Disordered" evidence="1">
    <location>
        <begin position="306"/>
        <end position="376"/>
    </location>
</feature>
<organism evidence="4 5">
    <name type="scientific">Trifolium pratense</name>
    <name type="common">Red clover</name>
    <dbReference type="NCBI Taxonomy" id="57577"/>
    <lineage>
        <taxon>Eukaryota</taxon>
        <taxon>Viridiplantae</taxon>
        <taxon>Streptophyta</taxon>
        <taxon>Embryophyta</taxon>
        <taxon>Tracheophyta</taxon>
        <taxon>Spermatophyta</taxon>
        <taxon>Magnoliopsida</taxon>
        <taxon>eudicotyledons</taxon>
        <taxon>Gunneridae</taxon>
        <taxon>Pentapetalae</taxon>
        <taxon>rosids</taxon>
        <taxon>fabids</taxon>
        <taxon>Fabales</taxon>
        <taxon>Fabaceae</taxon>
        <taxon>Papilionoideae</taxon>
        <taxon>50 kb inversion clade</taxon>
        <taxon>NPAAA clade</taxon>
        <taxon>Hologalegina</taxon>
        <taxon>IRL clade</taxon>
        <taxon>Trifolieae</taxon>
        <taxon>Trifolium</taxon>
    </lineage>
</organism>
<gene>
    <name evidence="4" type="ORF">L195_g003847</name>
</gene>
<evidence type="ECO:0000256" key="1">
    <source>
        <dbReference type="SAM" id="MobiDB-lite"/>
    </source>
</evidence>
<dbReference type="Proteomes" id="UP000236291">
    <property type="component" value="Unassembled WGS sequence"/>
</dbReference>
<feature type="region of interest" description="Disordered" evidence="1">
    <location>
        <begin position="110"/>
        <end position="129"/>
    </location>
</feature>
<dbReference type="STRING" id="57577.A0A2K3NWG5"/>
<feature type="region of interest" description="Disordered" evidence="1">
    <location>
        <begin position="534"/>
        <end position="590"/>
    </location>
</feature>
<reference evidence="4 5" key="2">
    <citation type="journal article" date="2017" name="Front. Plant Sci.">
        <title>Gene Classification and Mining of Molecular Markers Useful in Red Clover (Trifolium pratense) Breeding.</title>
        <authorList>
            <person name="Istvanek J."/>
            <person name="Dluhosova J."/>
            <person name="Dluhos P."/>
            <person name="Patkova L."/>
            <person name="Nedelnik J."/>
            <person name="Repkova J."/>
        </authorList>
    </citation>
    <scope>NUCLEOTIDE SEQUENCE [LARGE SCALE GENOMIC DNA]</scope>
    <source>
        <strain evidence="5">cv. Tatra</strain>
        <tissue evidence="4">Young leaves</tissue>
    </source>
</reference>
<evidence type="ECO:0000313" key="5">
    <source>
        <dbReference type="Proteomes" id="UP000236291"/>
    </source>
</evidence>
<sequence>MSGKGLKSMKDEKQDLQKQIGCITGFFQLFDRHHFITGQQSSRYIQNASSSGVTNNCTKELNSTIQKPKAKNQNNAKEKQQFSTESSITSVSSSCSSSLSSIEFNAIIKTKSPSTKPTQIPKKPHSRQQSLDFCDIVKDSMHREAKGLYVNTLTKEEKNGQAYALNQHIDSPRPMLSQNFVNARVTASNEPLHTLSRSKKSHWDSPRLSYDALKSTTRNKELPRFSLDSKQGSIRGIEGGNKARNLLNGAQRGHERNSSAMLNKLQEPETSRRSTSVVAKLMGLEVLPDSTQTCQTSICSVDKKELMERTSTSGESKKHQSSASPRNRRGDDSITNVKPCSQFALEPTTPWRQPDAGQSSLLQDSSKGSDSDIKASKPSLSVYGEIEQRLTELEFKKSGKDLRALKHILEAMQRFTDSSSDTRNNNTSVCENSKVQSPRMQQKDSCSETTTVELSNSIKGSKSPIVIVKPTKVTRKANNPASTELSINDKSCISKCSSTNGRLVDKQKVKGIVSTTKNTKDPFGQNVPSKLMQSSKSFQESNRKNTINSGSITETESPRLQKKFGFERRSPPTSPSSDSTINRRQYNRQQKFSILQDRDEHFSDMRNFKHRVNVIFENFDNNRSLDARSDIEVIRIDQSANINQNNAFEEVSQESSEADKIVTAEQPSPVSVLDAAFYKEDPPSPVKKQSSVSKYLGEALSTDDSEENTVAQILQEIDQIDEELIDFDNIKNPDHKYISEILIASGLVSDRNSNQILHSHGHLINPKLFFALEQVKTNKVHFNIKDDAEKIYRAFSSEKMQRKLIFDVVTDMLVNKLIYQTSSRKLKGKRLFEELCTEIDELQPPNMNDSNVHEDENLTSLLCRDLKNNNTIWTNCGSEKPNIVLDIERSIFKDLITEVCER</sequence>
<name>A0A2K3NWG5_TRIPR</name>
<feature type="compositionally biased region" description="Low complexity" evidence="1">
    <location>
        <begin position="416"/>
        <end position="428"/>
    </location>
</feature>
<evidence type="ECO:0000313" key="4">
    <source>
        <dbReference type="EMBL" id="PNY07353.1"/>
    </source>
</evidence>
<feature type="compositionally biased region" description="Polar residues" evidence="1">
    <location>
        <begin position="534"/>
        <end position="555"/>
    </location>
</feature>
<evidence type="ECO:0000259" key="2">
    <source>
        <dbReference type="Pfam" id="PF14309"/>
    </source>
</evidence>
<dbReference type="InterPro" id="IPR032795">
    <property type="entry name" value="DUF3741-assoc"/>
</dbReference>
<dbReference type="Pfam" id="PF14309">
    <property type="entry name" value="DUF4378"/>
    <property type="match status" value="1"/>
</dbReference>
<feature type="region of interest" description="Disordered" evidence="1">
    <location>
        <begin position="250"/>
        <end position="276"/>
    </location>
</feature>
<feature type="compositionally biased region" description="Polar residues" evidence="1">
    <location>
        <begin position="429"/>
        <end position="440"/>
    </location>
</feature>
<dbReference type="PANTHER" id="PTHR31680">
    <property type="entry name" value="LONGIFOLIA PROTEIN"/>
    <property type="match status" value="1"/>
</dbReference>
<dbReference type="GO" id="GO:0051513">
    <property type="term" value="P:regulation of monopolar cell growth"/>
    <property type="evidence" value="ECO:0007669"/>
    <property type="project" value="InterPro"/>
</dbReference>
<reference evidence="4 5" key="1">
    <citation type="journal article" date="2014" name="Am. J. Bot.">
        <title>Genome assembly and annotation for red clover (Trifolium pratense; Fabaceae).</title>
        <authorList>
            <person name="Istvanek J."/>
            <person name="Jaros M."/>
            <person name="Krenek A."/>
            <person name="Repkova J."/>
        </authorList>
    </citation>
    <scope>NUCLEOTIDE SEQUENCE [LARGE SCALE GENOMIC DNA]</scope>
    <source>
        <strain evidence="5">cv. Tatra</strain>
        <tissue evidence="4">Young leaves</tissue>
    </source>
</reference>
<evidence type="ECO:0008006" key="6">
    <source>
        <dbReference type="Google" id="ProtNLM"/>
    </source>
</evidence>
<dbReference type="EMBL" id="ASHM01001836">
    <property type="protein sequence ID" value="PNY07353.1"/>
    <property type="molecule type" value="Genomic_DNA"/>
</dbReference>